<evidence type="ECO:0000313" key="16">
    <source>
        <dbReference type="Proteomes" id="UP000326759"/>
    </source>
</evidence>
<dbReference type="AlphaFoldDB" id="A0A5N5SN67"/>
<keyword evidence="12" id="KW-0175">Coiled coil</keyword>
<feature type="domain" description="C2H2-type" evidence="14">
    <location>
        <begin position="995"/>
        <end position="1022"/>
    </location>
</feature>
<feature type="compositionally biased region" description="Basic and acidic residues" evidence="13">
    <location>
        <begin position="680"/>
        <end position="694"/>
    </location>
</feature>
<feature type="compositionally biased region" description="Acidic residues" evidence="13">
    <location>
        <begin position="46"/>
        <end position="69"/>
    </location>
</feature>
<evidence type="ECO:0000256" key="3">
    <source>
        <dbReference type="ARBA" id="ARBA00022723"/>
    </source>
</evidence>
<dbReference type="PANTHER" id="PTHR24393">
    <property type="entry name" value="ZINC FINGER PROTEIN"/>
    <property type="match status" value="1"/>
</dbReference>
<feature type="region of interest" description="Disordered" evidence="13">
    <location>
        <begin position="46"/>
        <end position="74"/>
    </location>
</feature>
<dbReference type="InterPro" id="IPR013087">
    <property type="entry name" value="Znf_C2H2_type"/>
</dbReference>
<feature type="domain" description="C2H2-type" evidence="14">
    <location>
        <begin position="434"/>
        <end position="461"/>
    </location>
</feature>
<comment type="caution">
    <text evidence="15">The sequence shown here is derived from an EMBL/GenBank/DDBJ whole genome shotgun (WGS) entry which is preliminary data.</text>
</comment>
<feature type="domain" description="C2H2-type" evidence="14">
    <location>
        <begin position="378"/>
        <end position="405"/>
    </location>
</feature>
<feature type="region of interest" description="Disordered" evidence="13">
    <location>
        <begin position="675"/>
        <end position="697"/>
    </location>
</feature>
<keyword evidence="10" id="KW-0539">Nucleus</keyword>
<feature type="domain" description="C2H2-type" evidence="14">
    <location>
        <begin position="910"/>
        <end position="932"/>
    </location>
</feature>
<keyword evidence="5 11" id="KW-0863">Zinc-finger</keyword>
<dbReference type="EMBL" id="SEYY01022556">
    <property type="protein sequence ID" value="KAB7495483.1"/>
    <property type="molecule type" value="Genomic_DNA"/>
</dbReference>
<proteinExistence type="inferred from homology"/>
<dbReference type="GO" id="GO:0008270">
    <property type="term" value="F:zinc ion binding"/>
    <property type="evidence" value="ECO:0007669"/>
    <property type="project" value="UniProtKB-KW"/>
</dbReference>
<protein>
    <submittedName>
        <fullName evidence="15">Zinc finger protein 26</fullName>
    </submittedName>
</protein>
<evidence type="ECO:0000256" key="10">
    <source>
        <dbReference type="ARBA" id="ARBA00023242"/>
    </source>
</evidence>
<feature type="region of interest" description="Disordered" evidence="13">
    <location>
        <begin position="814"/>
        <end position="842"/>
    </location>
</feature>
<dbReference type="GO" id="GO:0000978">
    <property type="term" value="F:RNA polymerase II cis-regulatory region sequence-specific DNA binding"/>
    <property type="evidence" value="ECO:0007669"/>
    <property type="project" value="TreeGrafter"/>
</dbReference>
<comment type="subcellular location">
    <subcellularLocation>
        <location evidence="1">Nucleus</location>
    </subcellularLocation>
</comment>
<keyword evidence="8" id="KW-0238">DNA-binding</keyword>
<comment type="similarity">
    <text evidence="2">Belongs to the krueppel C2H2-type zinc-finger protein family.</text>
</comment>
<keyword evidence="16" id="KW-1185">Reference proteome</keyword>
<accession>A0A5N5SN67</accession>
<dbReference type="PANTHER" id="PTHR24393:SF15">
    <property type="entry name" value="IP01243P-RELATED"/>
    <property type="match status" value="1"/>
</dbReference>
<reference evidence="15 16" key="1">
    <citation type="journal article" date="2019" name="PLoS Biol.">
        <title>Sex chromosomes control vertical transmission of feminizing Wolbachia symbionts in an isopod.</title>
        <authorList>
            <person name="Becking T."/>
            <person name="Chebbi M.A."/>
            <person name="Giraud I."/>
            <person name="Moumen B."/>
            <person name="Laverre T."/>
            <person name="Caubet Y."/>
            <person name="Peccoud J."/>
            <person name="Gilbert C."/>
            <person name="Cordaux R."/>
        </authorList>
    </citation>
    <scope>NUCLEOTIDE SEQUENCE [LARGE SCALE GENOMIC DNA]</scope>
    <source>
        <strain evidence="15">ANa2</strain>
        <tissue evidence="15">Whole body excluding digestive tract and cuticle</tissue>
    </source>
</reference>
<evidence type="ECO:0000256" key="13">
    <source>
        <dbReference type="SAM" id="MobiDB-lite"/>
    </source>
</evidence>
<evidence type="ECO:0000256" key="12">
    <source>
        <dbReference type="SAM" id="Coils"/>
    </source>
</evidence>
<evidence type="ECO:0000259" key="14">
    <source>
        <dbReference type="PROSITE" id="PS50157"/>
    </source>
</evidence>
<keyword evidence="6" id="KW-0862">Zinc</keyword>
<dbReference type="GO" id="GO:0001228">
    <property type="term" value="F:DNA-binding transcription activator activity, RNA polymerase II-specific"/>
    <property type="evidence" value="ECO:0007669"/>
    <property type="project" value="TreeGrafter"/>
</dbReference>
<feature type="domain" description="C2H2-type" evidence="14">
    <location>
        <begin position="1023"/>
        <end position="1050"/>
    </location>
</feature>
<dbReference type="OrthoDB" id="9411774at2759"/>
<feature type="domain" description="C2H2-type" evidence="14">
    <location>
        <begin position="349"/>
        <end position="376"/>
    </location>
</feature>
<gene>
    <name evidence="15" type="ORF">Anas_05010</name>
</gene>
<dbReference type="Pfam" id="PF00096">
    <property type="entry name" value="zf-C2H2"/>
    <property type="match status" value="4"/>
</dbReference>
<feature type="domain" description="C2H2-type" evidence="14">
    <location>
        <begin position="262"/>
        <end position="289"/>
    </location>
</feature>
<evidence type="ECO:0000256" key="7">
    <source>
        <dbReference type="ARBA" id="ARBA00023015"/>
    </source>
</evidence>
<dbReference type="PROSITE" id="PS00028">
    <property type="entry name" value="ZINC_FINGER_C2H2_1"/>
    <property type="match status" value="9"/>
</dbReference>
<dbReference type="SUPFAM" id="SSF57667">
    <property type="entry name" value="beta-beta-alpha zinc fingers"/>
    <property type="match status" value="9"/>
</dbReference>
<evidence type="ECO:0000256" key="11">
    <source>
        <dbReference type="PROSITE-ProRule" id="PRU00042"/>
    </source>
</evidence>
<evidence type="ECO:0000256" key="1">
    <source>
        <dbReference type="ARBA" id="ARBA00004123"/>
    </source>
</evidence>
<sequence>MLSECNKFSVERKKEFYMEHQNIKNQLSRVFNSLFEIKNQFQSITEDDGIGLSDDDDEDESDGIDSSEAEENHPVKDLKFFRNTNNHTAVKIEDDFAKDDMLDQRMNLITEGLVRSSLKTSKKDISSEEMKDVGEKTPVSLLSPKQKIIHIGMDEGVSILDSAEHWSDTLDENEVAHEAEIEINSSPIKSRANNWHYLICENYFDEVIGNITVFKCSSCEFCSNDESTAMGHTCVKVKEVSLKPKVSNGKLPNHRDKNKKPYECHSCGSTFRMRRDLQKHIEGHVEDGYRCPLCGNRFGIEEWQSHVRICPGNGRTSLEDHYCEICDVFYADKRTLSFHKAYHDPSRPFECRECKFRFYTQKSVEDHFRTHKFNRSNKKCPFCDFRASKQTKIEDHIRCHTGDRPYKCPQCEHSCPTFNALKVHSTSHTQIRNFPCDICGKKFKSQSKVASHRKIHTSERPHKCPVCGKGFKFGLQMTLHHRMHLDIRNHACPHCPYKARTAAILRGHLNTHSQTKPFKCSLCEFGANHKSYLNWHLNVESFYSEDFANDALQSLLSALPMEIKQSNLDDNPFIAMLDIIEQSPKDHLPTFVCRNLNNIPDIGNLSKKFVATNEFDDNGIYREHERLTGDLKTLNKSLSDLNKRLQSFANKKTLNTKMEFVDHIIRSPDEDYGLKNSFSGERDKIETEDEKNSSDNDEMLQEYEDLHVGLIANRYQRTLARRVENGKSLEVKKIKPLLLDSIESSDSILNPILSSPFYKFGHSFLKEFSKENGPQKLTVNSNGSSRCKKFSSLSNSKSVETRVYNDEYEVFDGSEIEDDPEPISDISNESKPKSRPSVSRTSTGIGTSFRCPYCAKHFNRFDWVKHVRGCRGVNGTTNPFDYHCPKCDLFFATRKVLGFHMGLHDKARPFECSKCKYRFYTQKSVNSHMKMHIVDFRHKCPFCYFQAYKLSRVKEHVRSHTGERPFQCSMCDYSTTSYTTLIRGHMHCHSDVRAFKCSHCDKCYKTKGKLQLHLRSHSNEKQYECSVCSKGFNKSYQLTIHYKSHITEKSYACSRCDYTTKDTSVLREHMKSCLILGIKNSSSEVSY</sequence>
<feature type="domain" description="C2H2-type" evidence="14">
    <location>
        <begin position="462"/>
        <end position="489"/>
    </location>
</feature>
<dbReference type="Gene3D" id="3.30.160.60">
    <property type="entry name" value="Classic Zinc Finger"/>
    <property type="match status" value="10"/>
</dbReference>
<keyword evidence="3" id="KW-0479">Metal-binding</keyword>
<evidence type="ECO:0000256" key="4">
    <source>
        <dbReference type="ARBA" id="ARBA00022737"/>
    </source>
</evidence>
<feature type="domain" description="C2H2-type" evidence="14">
    <location>
        <begin position="938"/>
        <end position="965"/>
    </location>
</feature>
<name>A0A5N5SN67_9CRUS</name>
<dbReference type="InterPro" id="IPR036236">
    <property type="entry name" value="Znf_C2H2_sf"/>
</dbReference>
<feature type="domain" description="C2H2-type" evidence="14">
    <location>
        <begin position="406"/>
        <end position="433"/>
    </location>
</feature>
<evidence type="ECO:0000256" key="9">
    <source>
        <dbReference type="ARBA" id="ARBA00023163"/>
    </source>
</evidence>
<keyword evidence="4" id="KW-0677">Repeat</keyword>
<feature type="domain" description="C2H2-type" evidence="14">
    <location>
        <begin position="490"/>
        <end position="517"/>
    </location>
</feature>
<evidence type="ECO:0000256" key="5">
    <source>
        <dbReference type="ARBA" id="ARBA00022771"/>
    </source>
</evidence>
<feature type="domain" description="C2H2-type" evidence="14">
    <location>
        <begin position="321"/>
        <end position="348"/>
    </location>
</feature>
<keyword evidence="9" id="KW-0804">Transcription</keyword>
<organism evidence="15 16">
    <name type="scientific">Armadillidium nasatum</name>
    <dbReference type="NCBI Taxonomy" id="96803"/>
    <lineage>
        <taxon>Eukaryota</taxon>
        <taxon>Metazoa</taxon>
        <taxon>Ecdysozoa</taxon>
        <taxon>Arthropoda</taxon>
        <taxon>Crustacea</taxon>
        <taxon>Multicrustacea</taxon>
        <taxon>Malacostraca</taxon>
        <taxon>Eumalacostraca</taxon>
        <taxon>Peracarida</taxon>
        <taxon>Isopoda</taxon>
        <taxon>Oniscidea</taxon>
        <taxon>Crinocheta</taxon>
        <taxon>Armadillidiidae</taxon>
        <taxon>Armadillidium</taxon>
    </lineage>
</organism>
<feature type="domain" description="C2H2-type" evidence="14">
    <location>
        <begin position="882"/>
        <end position="909"/>
    </location>
</feature>
<feature type="coiled-coil region" evidence="12">
    <location>
        <begin position="624"/>
        <end position="651"/>
    </location>
</feature>
<evidence type="ECO:0000256" key="6">
    <source>
        <dbReference type="ARBA" id="ARBA00022833"/>
    </source>
</evidence>
<evidence type="ECO:0000256" key="8">
    <source>
        <dbReference type="ARBA" id="ARBA00023125"/>
    </source>
</evidence>
<dbReference type="GO" id="GO:0005634">
    <property type="term" value="C:nucleus"/>
    <property type="evidence" value="ECO:0007669"/>
    <property type="project" value="UniProtKB-SubCell"/>
</dbReference>
<evidence type="ECO:0000313" key="15">
    <source>
        <dbReference type="EMBL" id="KAB7495483.1"/>
    </source>
</evidence>
<keyword evidence="7" id="KW-0805">Transcription regulation</keyword>
<dbReference type="Proteomes" id="UP000326759">
    <property type="component" value="Unassembled WGS sequence"/>
</dbReference>
<dbReference type="PROSITE" id="PS50157">
    <property type="entry name" value="ZINC_FINGER_C2H2_2"/>
    <property type="match status" value="13"/>
</dbReference>
<evidence type="ECO:0000256" key="2">
    <source>
        <dbReference type="ARBA" id="ARBA00006991"/>
    </source>
</evidence>
<dbReference type="SMART" id="SM00355">
    <property type="entry name" value="ZnF_C2H2"/>
    <property type="match status" value="18"/>
</dbReference>